<dbReference type="Proteomes" id="UP000070456">
    <property type="component" value="Unassembled WGS sequence"/>
</dbReference>
<feature type="transmembrane region" description="Helical" evidence="8">
    <location>
        <begin position="322"/>
        <end position="344"/>
    </location>
</feature>
<name>A0A140L2A2_9FIRM</name>
<accession>A0A140L2A2</accession>
<comment type="caution">
    <text evidence="10">The sequence shown here is derived from an EMBL/GenBank/DDBJ whole genome shotgun (WGS) entry which is preliminary data.</text>
</comment>
<dbReference type="InterPro" id="IPR010652">
    <property type="entry name" value="DUF1232"/>
</dbReference>
<keyword evidence="5 8" id="KW-0812">Transmembrane</keyword>
<gene>
    <name evidence="10" type="ORF">AN619_21840</name>
</gene>
<feature type="domain" description="DUF1232" evidence="9">
    <location>
        <begin position="36"/>
        <end position="72"/>
    </location>
</feature>
<keyword evidence="4 8" id="KW-1003">Cell membrane</keyword>
<comment type="subcellular location">
    <subcellularLocation>
        <location evidence="1 8">Cell membrane</location>
        <topology evidence="1 8">Multi-pass membrane protein</topology>
    </subcellularLocation>
</comment>
<feature type="transmembrane region" description="Helical" evidence="8">
    <location>
        <begin position="207"/>
        <end position="226"/>
    </location>
</feature>
<dbReference type="EMBL" id="LOEE01000047">
    <property type="protein sequence ID" value="KXG74677.1"/>
    <property type="molecule type" value="Genomic_DNA"/>
</dbReference>
<evidence type="ECO:0000256" key="6">
    <source>
        <dbReference type="ARBA" id="ARBA00022989"/>
    </source>
</evidence>
<reference evidence="10 11" key="1">
    <citation type="submission" date="2015-12" db="EMBL/GenBank/DDBJ databases">
        <title>Draft genome sequence of the thermoanaerobe Thermotalea metallivorans, an isolate from the runoff channel of the Great Artesian Basin, Australia.</title>
        <authorList>
            <person name="Patel B.K."/>
        </authorList>
    </citation>
    <scope>NUCLEOTIDE SEQUENCE [LARGE SCALE GENOMIC DNA]</scope>
    <source>
        <strain evidence="10 11">B2-1</strain>
    </source>
</reference>
<protein>
    <recommendedName>
        <fullName evidence="8">Probable membrane transporter protein</fullName>
    </recommendedName>
</protein>
<feature type="transmembrane region" description="Helical" evidence="8">
    <location>
        <begin position="141"/>
        <end position="167"/>
    </location>
</feature>
<keyword evidence="7 8" id="KW-0472">Membrane</keyword>
<evidence type="ECO:0000256" key="8">
    <source>
        <dbReference type="RuleBase" id="RU363041"/>
    </source>
</evidence>
<feature type="transmembrane region" description="Helical" evidence="8">
    <location>
        <begin position="232"/>
        <end position="250"/>
    </location>
</feature>
<dbReference type="InterPro" id="IPR052017">
    <property type="entry name" value="TSUP"/>
</dbReference>
<proteinExistence type="inferred from homology"/>
<dbReference type="Pfam" id="PF06803">
    <property type="entry name" value="DUF1232"/>
    <property type="match status" value="1"/>
</dbReference>
<dbReference type="AlphaFoldDB" id="A0A140L2A2"/>
<dbReference type="RefSeq" id="WP_330382074.1">
    <property type="nucleotide sequence ID" value="NZ_LOEE01000047.1"/>
</dbReference>
<dbReference type="PANTHER" id="PTHR30269:SF37">
    <property type="entry name" value="MEMBRANE TRANSPORTER PROTEIN"/>
    <property type="match status" value="1"/>
</dbReference>
<dbReference type="Pfam" id="PF01925">
    <property type="entry name" value="TauE"/>
    <property type="match status" value="1"/>
</dbReference>
<feature type="transmembrane region" description="Helical" evidence="8">
    <location>
        <begin position="32"/>
        <end position="48"/>
    </location>
</feature>
<comment type="similarity">
    <text evidence="2 8">Belongs to the 4-toluene sulfonate uptake permease (TSUP) (TC 2.A.102) family.</text>
</comment>
<keyword evidence="11" id="KW-1185">Reference proteome</keyword>
<organism evidence="10 11">
    <name type="scientific">Thermotalea metallivorans</name>
    <dbReference type="NCBI Taxonomy" id="520762"/>
    <lineage>
        <taxon>Bacteria</taxon>
        <taxon>Bacillati</taxon>
        <taxon>Bacillota</taxon>
        <taxon>Clostridia</taxon>
        <taxon>Peptostreptococcales</taxon>
        <taxon>Thermotaleaceae</taxon>
        <taxon>Thermotalea</taxon>
    </lineage>
</organism>
<keyword evidence="3" id="KW-0813">Transport</keyword>
<dbReference type="PATRIC" id="fig|520762.4.peg.2415"/>
<sequence length="375" mass="40518">MLRNMIDKLKKHSRELKKEISALYLACKKKNVPWYVKAIAAVVVAYALSPVDLIPDFIPVLGYLDDLVLIPLGITIAIKLIPQSVMEECRREAESLFKDGKSHNWKAGAVIIFLWIILISALVLKMFSFELSIDHNTALKFLLLFTGSFLAAAISGAAGFGGALLLLPLLSKTIGTTMAVPVLTIAQLIGNLSRAFFGLKQIKWKPVLMFILGAVPMSVLGAFSFVKVPKEIITRGIGLAIIVFVILKYFKVLKFKPSDRTIFIGGAVVGLISGLVGSAGPIGAALFLSLNLPPVSYIASEAVTAIAMHISKTIVYQKYLGIGLYALGIGLFMGVAMIAGTWTGKKVIEKMPKEKFVKFVGVLLAVIGLQMLILG</sequence>
<evidence type="ECO:0000256" key="4">
    <source>
        <dbReference type="ARBA" id="ARBA00022475"/>
    </source>
</evidence>
<evidence type="ECO:0000259" key="9">
    <source>
        <dbReference type="Pfam" id="PF06803"/>
    </source>
</evidence>
<dbReference type="InterPro" id="IPR002781">
    <property type="entry name" value="TM_pro_TauE-like"/>
</dbReference>
<dbReference type="GO" id="GO:0005886">
    <property type="term" value="C:plasma membrane"/>
    <property type="evidence" value="ECO:0007669"/>
    <property type="project" value="UniProtKB-SubCell"/>
</dbReference>
<dbReference type="PANTHER" id="PTHR30269">
    <property type="entry name" value="TRANSMEMBRANE PROTEIN YFCA"/>
    <property type="match status" value="1"/>
</dbReference>
<evidence type="ECO:0000256" key="7">
    <source>
        <dbReference type="ARBA" id="ARBA00023136"/>
    </source>
</evidence>
<feature type="transmembrane region" description="Helical" evidence="8">
    <location>
        <begin position="356"/>
        <end position="374"/>
    </location>
</feature>
<evidence type="ECO:0000313" key="10">
    <source>
        <dbReference type="EMBL" id="KXG74677.1"/>
    </source>
</evidence>
<evidence type="ECO:0000256" key="5">
    <source>
        <dbReference type="ARBA" id="ARBA00022692"/>
    </source>
</evidence>
<feature type="transmembrane region" description="Helical" evidence="8">
    <location>
        <begin position="262"/>
        <end position="288"/>
    </location>
</feature>
<evidence type="ECO:0000256" key="1">
    <source>
        <dbReference type="ARBA" id="ARBA00004651"/>
    </source>
</evidence>
<feature type="transmembrane region" description="Helical" evidence="8">
    <location>
        <begin position="107"/>
        <end position="129"/>
    </location>
</feature>
<keyword evidence="6 8" id="KW-1133">Transmembrane helix</keyword>
<evidence type="ECO:0000256" key="3">
    <source>
        <dbReference type="ARBA" id="ARBA00022448"/>
    </source>
</evidence>
<evidence type="ECO:0000256" key="2">
    <source>
        <dbReference type="ARBA" id="ARBA00009142"/>
    </source>
</evidence>
<evidence type="ECO:0000313" key="11">
    <source>
        <dbReference type="Proteomes" id="UP000070456"/>
    </source>
</evidence>